<dbReference type="PANTHER" id="PTHR42742:SF3">
    <property type="entry name" value="FRUCTOKINASE"/>
    <property type="match status" value="1"/>
</dbReference>
<keyword evidence="4" id="KW-0413">Isomerase</keyword>
<dbReference type="InterPro" id="IPR051804">
    <property type="entry name" value="Carb_Metab_Reg_Kinase/Isom"/>
</dbReference>
<gene>
    <name evidence="4" type="ORF">PANT111_190005</name>
</gene>
<dbReference type="GO" id="GO:0005975">
    <property type="term" value="P:carbohydrate metabolic process"/>
    <property type="evidence" value="ECO:0007669"/>
    <property type="project" value="InterPro"/>
</dbReference>
<feature type="binding site" evidence="3">
    <location>
        <position position="102"/>
    </location>
    <ligand>
        <name>Zn(2+)</name>
        <dbReference type="ChEBI" id="CHEBI:29105"/>
    </ligand>
</feature>
<dbReference type="Gene3D" id="2.60.120.10">
    <property type="entry name" value="Jelly Rolls"/>
    <property type="match status" value="2"/>
</dbReference>
<dbReference type="PIRSF" id="PIRSF036894">
    <property type="entry name" value="PMI_Firm_short"/>
    <property type="match status" value="1"/>
</dbReference>
<evidence type="ECO:0000256" key="1">
    <source>
        <dbReference type="ARBA" id="ARBA00022723"/>
    </source>
</evidence>
<comment type="cofactor">
    <cofactor evidence="3">
        <name>Zn(2+)</name>
        <dbReference type="ChEBI" id="CHEBI:29105"/>
    </cofactor>
    <text evidence="3">Binds 1 zinc ion per subunit.</text>
</comment>
<dbReference type="GO" id="GO:0046872">
    <property type="term" value="F:metal ion binding"/>
    <property type="evidence" value="ECO:0007669"/>
    <property type="project" value="UniProtKB-KW"/>
</dbReference>
<feature type="binding site" evidence="3">
    <location>
        <position position="178"/>
    </location>
    <ligand>
        <name>Zn(2+)</name>
        <dbReference type="ChEBI" id="CHEBI:29105"/>
    </ligand>
</feature>
<accession>A0AAX3J5X2</accession>
<sequence>MMKAYPLKLTTPIASHIFGGQRIRQQLGKAGLPDSRVAETWEISDVDGMIASVTNGELAGTSLRELITRYPDEIVAPGWRGPHFPLLSKFIDGSGMLPVHLHANDEAAQRLEQQPNGKTEAWHILSAAPDATCLLGVRAGVNNDRLKAALLAEDYDAVMHRVAVKTGDTFYVPGGMLHSFGPDTLIYEIEQTSDIQQHAMPWKMEDGSRLSQAEWEKNIDALLQELRPELRCEPQPGLALNSADLTRLFCCAGPYFALERWQFSQPQRLSFNRARILSNLGEPLTVTANGVTVEIGRAESVLLPAALDEVTLQPAGEVLIGYVPDLAAEVVQPLQQADYSDRAIAALGDIPQLTQQR</sequence>
<evidence type="ECO:0000256" key="2">
    <source>
        <dbReference type="ARBA" id="ARBA00022833"/>
    </source>
</evidence>
<dbReference type="RefSeq" id="WP_236566392.1">
    <property type="nucleotide sequence ID" value="NZ_JAOCKV010000052.1"/>
</dbReference>
<evidence type="ECO:0000313" key="4">
    <source>
        <dbReference type="EMBL" id="VXB85279.1"/>
    </source>
</evidence>
<dbReference type="SUPFAM" id="SSF51182">
    <property type="entry name" value="RmlC-like cupins"/>
    <property type="match status" value="1"/>
</dbReference>
<dbReference type="Proteomes" id="UP000433737">
    <property type="component" value="Unassembled WGS sequence"/>
</dbReference>
<evidence type="ECO:0000256" key="3">
    <source>
        <dbReference type="PIRSR" id="PIRSR036894-1"/>
    </source>
</evidence>
<dbReference type="EMBL" id="CABWMH010000011">
    <property type="protein sequence ID" value="VXB85279.1"/>
    <property type="molecule type" value="Genomic_DNA"/>
</dbReference>
<dbReference type="GO" id="GO:0004476">
    <property type="term" value="F:mannose-6-phosphate isomerase activity"/>
    <property type="evidence" value="ECO:0007669"/>
    <property type="project" value="InterPro"/>
</dbReference>
<protein>
    <submittedName>
        <fullName evidence="4">Mannose-6-phosphate isomerase</fullName>
    </submittedName>
</protein>
<dbReference type="PANTHER" id="PTHR42742">
    <property type="entry name" value="TRANSCRIPTIONAL REPRESSOR MPRA"/>
    <property type="match status" value="1"/>
</dbReference>
<reference evidence="4 5" key="1">
    <citation type="submission" date="2019-10" db="EMBL/GenBank/DDBJ databases">
        <authorList>
            <person name="Karimi E."/>
        </authorList>
    </citation>
    <scope>NUCLEOTIDE SEQUENCE [LARGE SCALE GENOMIC DNA]</scope>
    <source>
        <strain evidence="4">Pantoea sp. 111</strain>
    </source>
</reference>
<dbReference type="InterPro" id="IPR011051">
    <property type="entry name" value="RmlC_Cupin_sf"/>
</dbReference>
<name>A0AAX3J5X2_9GAMM</name>
<comment type="caution">
    <text evidence="4">The sequence shown here is derived from an EMBL/GenBank/DDBJ whole genome shotgun (WGS) entry which is preliminary data.</text>
</comment>
<dbReference type="AlphaFoldDB" id="A0AAX3J5X2"/>
<proteinExistence type="predicted"/>
<dbReference type="InterPro" id="IPR014710">
    <property type="entry name" value="RmlC-like_jellyroll"/>
</dbReference>
<dbReference type="CDD" id="cd07010">
    <property type="entry name" value="cupin_PMI_type_I_N_bac"/>
    <property type="match status" value="1"/>
</dbReference>
<evidence type="ECO:0000313" key="5">
    <source>
        <dbReference type="Proteomes" id="UP000433737"/>
    </source>
</evidence>
<dbReference type="InterPro" id="IPR014628">
    <property type="entry name" value="Man6P_isomerase_Firm_short"/>
</dbReference>
<keyword evidence="1 3" id="KW-0479">Metal-binding</keyword>
<keyword evidence="2 3" id="KW-0862">Zinc</keyword>
<feature type="binding site" evidence="3">
    <location>
        <position position="120"/>
    </location>
    <ligand>
        <name>Zn(2+)</name>
        <dbReference type="ChEBI" id="CHEBI:29105"/>
    </ligand>
</feature>
<organism evidence="4 5">
    <name type="scientific">Pantoea brenneri</name>
    <dbReference type="NCBI Taxonomy" id="472694"/>
    <lineage>
        <taxon>Bacteria</taxon>
        <taxon>Pseudomonadati</taxon>
        <taxon>Pseudomonadota</taxon>
        <taxon>Gammaproteobacteria</taxon>
        <taxon>Enterobacterales</taxon>
        <taxon>Erwiniaceae</taxon>
        <taxon>Pantoea</taxon>
    </lineage>
</organism>